<gene>
    <name evidence="1" type="ORF">DFR59_102130</name>
</gene>
<organism evidence="1 2">
    <name type="scientific">Falsibacillus pallidus</name>
    <dbReference type="NCBI Taxonomy" id="493781"/>
    <lineage>
        <taxon>Bacteria</taxon>
        <taxon>Bacillati</taxon>
        <taxon>Bacillota</taxon>
        <taxon>Bacilli</taxon>
        <taxon>Bacillales</taxon>
        <taxon>Bacillaceae</taxon>
        <taxon>Falsibacillus</taxon>
    </lineage>
</organism>
<reference evidence="1 2" key="1">
    <citation type="submission" date="2018-07" db="EMBL/GenBank/DDBJ databases">
        <title>Genomic Encyclopedia of Type Strains, Phase IV (KMG-IV): sequencing the most valuable type-strain genomes for metagenomic binning, comparative biology and taxonomic classification.</title>
        <authorList>
            <person name="Goeker M."/>
        </authorList>
    </citation>
    <scope>NUCLEOTIDE SEQUENCE [LARGE SCALE GENOMIC DNA]</scope>
    <source>
        <strain evidence="1 2">DSM 25281</strain>
    </source>
</reference>
<sequence>MVCHDADPDLRYTGSVGLLRRRCHVVGDLIYYLTGKIRFVKLANY</sequence>
<keyword evidence="2" id="KW-1185">Reference proteome</keyword>
<proteinExistence type="predicted"/>
<evidence type="ECO:0000313" key="2">
    <source>
        <dbReference type="Proteomes" id="UP000255326"/>
    </source>
</evidence>
<dbReference type="EMBL" id="QQAY01000002">
    <property type="protein sequence ID" value="RDI45502.1"/>
    <property type="molecule type" value="Genomic_DNA"/>
</dbReference>
<dbReference type="AlphaFoldDB" id="A0A370GP36"/>
<name>A0A370GP36_9BACI</name>
<dbReference type="Proteomes" id="UP000255326">
    <property type="component" value="Unassembled WGS sequence"/>
</dbReference>
<comment type="caution">
    <text evidence="1">The sequence shown here is derived from an EMBL/GenBank/DDBJ whole genome shotgun (WGS) entry which is preliminary data.</text>
</comment>
<evidence type="ECO:0000313" key="1">
    <source>
        <dbReference type="EMBL" id="RDI45502.1"/>
    </source>
</evidence>
<protein>
    <submittedName>
        <fullName evidence="1">Uncharacterized protein</fullName>
    </submittedName>
</protein>
<accession>A0A370GP36</accession>